<evidence type="ECO:0000313" key="2">
    <source>
        <dbReference type="Proteomes" id="UP000886520"/>
    </source>
</evidence>
<gene>
    <name evidence="1" type="ORF">GOP47_0001362</name>
</gene>
<protein>
    <submittedName>
        <fullName evidence="1">Uncharacterized protein</fullName>
    </submittedName>
</protein>
<sequence length="288" mass="33044">MFGWSNAGVGALLRLLGKMMPKGNHLPENQRKARQTLKDFVRLRSQPEASMAEGWIVQEAFVYVSQYLFTIDPSLPRLKTEEEDPKKHAKIPSGKGSLLILDREFQAIVNNHCLLNAPIMGKWVDMYAEVRTMREREREAWKSSHGGRRAHPFPKDLAKYPDLIPVGWIHNAMTKAKAQGEQISPKEWEYARGCLPRAFTFNSMWSEGRHVRTHKIDERRTTHDSGVMGNFDTTTQETPGNFIVRRPTTWCNLSVVSRCFMCLVCIEDDYGMLFQSHHGADLSLQIRT</sequence>
<dbReference type="Proteomes" id="UP000886520">
    <property type="component" value="Chromosome 2"/>
</dbReference>
<dbReference type="EMBL" id="JABFUD020000003">
    <property type="protein sequence ID" value="KAI5081619.1"/>
    <property type="molecule type" value="Genomic_DNA"/>
</dbReference>
<comment type="caution">
    <text evidence="1">The sequence shown here is derived from an EMBL/GenBank/DDBJ whole genome shotgun (WGS) entry which is preliminary data.</text>
</comment>
<keyword evidence="2" id="KW-1185">Reference proteome</keyword>
<reference evidence="1" key="1">
    <citation type="submission" date="2021-01" db="EMBL/GenBank/DDBJ databases">
        <title>Adiantum capillus-veneris genome.</title>
        <authorList>
            <person name="Fang Y."/>
            <person name="Liao Q."/>
        </authorList>
    </citation>
    <scope>NUCLEOTIDE SEQUENCE</scope>
    <source>
        <strain evidence="1">H3</strain>
        <tissue evidence="1">Leaf</tissue>
    </source>
</reference>
<evidence type="ECO:0000313" key="1">
    <source>
        <dbReference type="EMBL" id="KAI5081619.1"/>
    </source>
</evidence>
<dbReference type="AlphaFoldDB" id="A0A9D4V8S7"/>
<accession>A0A9D4V8S7</accession>
<name>A0A9D4V8S7_ADICA</name>
<organism evidence="1 2">
    <name type="scientific">Adiantum capillus-veneris</name>
    <name type="common">Maidenhair fern</name>
    <dbReference type="NCBI Taxonomy" id="13818"/>
    <lineage>
        <taxon>Eukaryota</taxon>
        <taxon>Viridiplantae</taxon>
        <taxon>Streptophyta</taxon>
        <taxon>Embryophyta</taxon>
        <taxon>Tracheophyta</taxon>
        <taxon>Polypodiopsida</taxon>
        <taxon>Polypodiidae</taxon>
        <taxon>Polypodiales</taxon>
        <taxon>Pteridineae</taxon>
        <taxon>Pteridaceae</taxon>
        <taxon>Vittarioideae</taxon>
        <taxon>Adiantum</taxon>
    </lineage>
</organism>
<proteinExistence type="predicted"/>
<dbReference type="OrthoDB" id="1878503at2759"/>